<dbReference type="VEuPathDB" id="AmoebaDB:EDI_272860"/>
<evidence type="ECO:0000256" key="5">
    <source>
        <dbReference type="SAM" id="Phobius"/>
    </source>
</evidence>
<evidence type="ECO:0000256" key="4">
    <source>
        <dbReference type="PROSITE-ProRule" id="PRU00175"/>
    </source>
</evidence>
<dbReference type="OrthoDB" id="1302410at2759"/>
<name>B0EU34_ENTDS</name>
<feature type="transmembrane region" description="Helical" evidence="5">
    <location>
        <begin position="132"/>
        <end position="152"/>
    </location>
</feature>
<accession>B0EU34</accession>
<evidence type="ECO:0000313" key="7">
    <source>
        <dbReference type="EMBL" id="EDR21951.1"/>
    </source>
</evidence>
<organism evidence="8">
    <name type="scientific">Entamoeba dispar (strain ATCC PRA-260 / SAW760)</name>
    <dbReference type="NCBI Taxonomy" id="370354"/>
    <lineage>
        <taxon>Eukaryota</taxon>
        <taxon>Amoebozoa</taxon>
        <taxon>Evosea</taxon>
        <taxon>Archamoebae</taxon>
        <taxon>Mastigamoebida</taxon>
        <taxon>Entamoebidae</taxon>
        <taxon>Entamoeba</taxon>
    </lineage>
</organism>
<dbReference type="SMART" id="SM00184">
    <property type="entry name" value="RING"/>
    <property type="match status" value="1"/>
</dbReference>
<keyword evidence="3" id="KW-0862">Zinc</keyword>
<dbReference type="KEGG" id="edi:EDI_272860"/>
<evidence type="ECO:0000313" key="8">
    <source>
        <dbReference type="Proteomes" id="UP000008076"/>
    </source>
</evidence>
<dbReference type="GO" id="GO:0008270">
    <property type="term" value="F:zinc ion binding"/>
    <property type="evidence" value="ECO:0007669"/>
    <property type="project" value="UniProtKB-KW"/>
</dbReference>
<evidence type="ECO:0000256" key="1">
    <source>
        <dbReference type="ARBA" id="ARBA00022723"/>
    </source>
</evidence>
<reference evidence="8" key="1">
    <citation type="submission" date="2007-12" db="EMBL/GenBank/DDBJ databases">
        <title>Annotation of Entamoeba dispar SAW760.</title>
        <authorList>
            <person name="Lorenzi H."/>
            <person name="Inman J."/>
            <person name="Schobel S."/>
            <person name="Amedeo P."/>
            <person name="Caler E."/>
        </authorList>
    </citation>
    <scope>NUCLEOTIDE SEQUENCE [LARGE SCALE GENOMIC DNA]</scope>
    <source>
        <strain evidence="8">ATCC PRA-260 / SAW760</strain>
    </source>
</reference>
<dbReference type="AlphaFoldDB" id="B0EU34"/>
<dbReference type="Proteomes" id="UP000008076">
    <property type="component" value="Unassembled WGS sequence"/>
</dbReference>
<feature type="transmembrane region" description="Helical" evidence="5">
    <location>
        <begin position="12"/>
        <end position="32"/>
    </location>
</feature>
<feature type="domain" description="RING-type" evidence="6">
    <location>
        <begin position="252"/>
        <end position="290"/>
    </location>
</feature>
<keyword evidence="1" id="KW-0479">Metal-binding</keyword>
<keyword evidence="2 4" id="KW-0863">Zinc-finger</keyword>
<dbReference type="InterPro" id="IPR001841">
    <property type="entry name" value="Znf_RING"/>
</dbReference>
<keyword evidence="5" id="KW-1133">Transmembrane helix</keyword>
<dbReference type="InterPro" id="IPR052788">
    <property type="entry name" value="RING-type_E3_ligase_ATL"/>
</dbReference>
<dbReference type="PANTHER" id="PTHR45798:SF97">
    <property type="entry name" value="ALCOHOL-SENSITIVE RING FINGER PROTEIN 1"/>
    <property type="match status" value="1"/>
</dbReference>
<dbReference type="InterPro" id="IPR013083">
    <property type="entry name" value="Znf_RING/FYVE/PHD"/>
</dbReference>
<protein>
    <recommendedName>
        <fullName evidence="6">RING-type domain-containing protein</fullName>
    </recommendedName>
</protein>
<dbReference type="OMA" id="WFFENNS"/>
<keyword evidence="8" id="KW-1185">Reference proteome</keyword>
<dbReference type="RefSeq" id="XP_001741576.1">
    <property type="nucleotide sequence ID" value="XM_001741524.1"/>
</dbReference>
<keyword evidence="5" id="KW-0472">Membrane</keyword>
<dbReference type="SUPFAM" id="SSF57850">
    <property type="entry name" value="RING/U-box"/>
    <property type="match status" value="1"/>
</dbReference>
<feature type="transmembrane region" description="Helical" evidence="5">
    <location>
        <begin position="108"/>
        <end position="126"/>
    </location>
</feature>
<dbReference type="PROSITE" id="PS50089">
    <property type="entry name" value="ZF_RING_2"/>
    <property type="match status" value="1"/>
</dbReference>
<dbReference type="eggNOG" id="KOG0802">
    <property type="taxonomic scope" value="Eukaryota"/>
</dbReference>
<dbReference type="Gene3D" id="3.30.40.10">
    <property type="entry name" value="Zinc/RING finger domain, C3HC4 (zinc finger)"/>
    <property type="match status" value="1"/>
</dbReference>
<evidence type="ECO:0000256" key="2">
    <source>
        <dbReference type="ARBA" id="ARBA00022771"/>
    </source>
</evidence>
<dbReference type="PANTHER" id="PTHR45798">
    <property type="entry name" value="RING-H2 FINGER PROTEIN ATL61-RELATED-RELATED"/>
    <property type="match status" value="1"/>
</dbReference>
<gene>
    <name evidence="7" type="ORF">EDI_272860</name>
</gene>
<sequence>MGFLRLPLPLFVLFNTFLTTFIVGFLITEHIFYKEITNSEMKTMCSKILTEIWTLLIFVLPDLSDISINILVILTLYISIKIHKILIEIRINLYNETQNYYYSKRVSMFILSLILISIVTMILLQYSKMDFVSFHVSLILYCFFKILFHSLICDALQQIFCFVHSLYGFQWKYYTLTNLTIKSIDASLTSFTLFNLFKSLLPTVFIGILVFSIMRFYKSIKSVNQLMKYISYSYLLDQLPLVHYDSEEEHECVICRDTLTEAVHLSCGHDFHVSCLKEWLSGASDCPICRSHINLNENEEEEQVEINPTWNVHEI</sequence>
<feature type="transmembrane region" description="Helical" evidence="5">
    <location>
        <begin position="196"/>
        <end position="217"/>
    </location>
</feature>
<dbReference type="GeneID" id="5914256"/>
<dbReference type="EMBL" id="DS550842">
    <property type="protein sequence ID" value="EDR21951.1"/>
    <property type="molecule type" value="Genomic_DNA"/>
</dbReference>
<dbReference type="Pfam" id="PF13639">
    <property type="entry name" value="zf-RING_2"/>
    <property type="match status" value="1"/>
</dbReference>
<evidence type="ECO:0000259" key="6">
    <source>
        <dbReference type="PROSITE" id="PS50089"/>
    </source>
</evidence>
<evidence type="ECO:0000256" key="3">
    <source>
        <dbReference type="ARBA" id="ARBA00022833"/>
    </source>
</evidence>
<keyword evidence="5" id="KW-0812">Transmembrane</keyword>
<proteinExistence type="predicted"/>